<dbReference type="GeneID" id="63701319"/>
<evidence type="ECO:0000256" key="1">
    <source>
        <dbReference type="ARBA" id="ARBA00022857"/>
    </source>
</evidence>
<sequence>MKVGIAGITGKFARHLGYFRNSSKLPDTLRSSLKLELIQGNAFDNDAILSFVHSCDVVVFCYLDDDKLMVDGQKLLINVCGDEPSVTWYVASDWALDYTKLELGQLFPKCPMIHIKAYIETKQDVSGVYILIVGSMEPVFSPFFNIFDPESNTFQYWGEGDEAMGGITYDDAAKFTAAVAADPNASGILKFVGGCSSIYKIAQTFEKIYGMPATVERRGSLDDLYKHMHELSSSNPQNVYIYVSLFFFYYWINDQTLIGPELVNARYSEVKPVDYEGNMYKWPREPLATSFFSLTM</sequence>
<reference evidence="4" key="1">
    <citation type="journal article" date="2014" name="Nat. Commun.">
        <title>Genomic adaptations of the halophilic Dead Sea filamentous fungus Eurotium rubrum.</title>
        <authorList>
            <person name="Kis-Papo T."/>
            <person name="Weig A.R."/>
            <person name="Riley R."/>
            <person name="Persoh D."/>
            <person name="Salamov A."/>
            <person name="Sun H."/>
            <person name="Lipzen A."/>
            <person name="Wasser S.P."/>
            <person name="Rambold G."/>
            <person name="Grigoriev I.V."/>
            <person name="Nevo E."/>
        </authorList>
    </citation>
    <scope>NUCLEOTIDE SEQUENCE [LARGE SCALE GENOMIC DNA]</scope>
    <source>
        <strain evidence="4">CBS 135680</strain>
    </source>
</reference>
<dbReference type="Proteomes" id="UP000019804">
    <property type="component" value="Unassembled WGS sequence"/>
</dbReference>
<dbReference type="InterPro" id="IPR036291">
    <property type="entry name" value="NAD(P)-bd_dom_sf"/>
</dbReference>
<dbReference type="InterPro" id="IPR051609">
    <property type="entry name" value="NmrA/Isoflavone_reductase-like"/>
</dbReference>
<dbReference type="OrthoDB" id="419598at2759"/>
<keyword evidence="4" id="KW-1185">Reference proteome</keyword>
<dbReference type="SUPFAM" id="SSF51735">
    <property type="entry name" value="NAD(P)-binding Rossmann-fold domains"/>
    <property type="match status" value="1"/>
</dbReference>
<dbReference type="PANTHER" id="PTHR47706">
    <property type="entry name" value="NMRA-LIKE FAMILY PROTEIN"/>
    <property type="match status" value="1"/>
</dbReference>
<dbReference type="RefSeq" id="XP_040640764.1">
    <property type="nucleotide sequence ID" value="XM_040786195.1"/>
</dbReference>
<dbReference type="HOGENOM" id="CLU_079104_1_1_1"/>
<accession>A0A017SK14</accession>
<gene>
    <name evidence="3" type="ORF">EURHEDRAFT_513685</name>
</gene>
<keyword evidence="1" id="KW-0521">NADP</keyword>
<proteinExistence type="predicted"/>
<dbReference type="EMBL" id="KK088416">
    <property type="protein sequence ID" value="EYE97076.1"/>
    <property type="molecule type" value="Genomic_DNA"/>
</dbReference>
<dbReference type="Gene3D" id="3.90.25.10">
    <property type="entry name" value="UDP-galactose 4-epimerase, domain 1"/>
    <property type="match status" value="1"/>
</dbReference>
<protein>
    <submittedName>
        <fullName evidence="3">NmrA-like family protein</fullName>
    </submittedName>
</protein>
<evidence type="ECO:0000313" key="3">
    <source>
        <dbReference type="EMBL" id="EYE97076.1"/>
    </source>
</evidence>
<name>A0A017SK14_ASPRC</name>
<dbReference type="Gene3D" id="3.40.50.720">
    <property type="entry name" value="NAD(P)-binding Rossmann-like Domain"/>
    <property type="match status" value="1"/>
</dbReference>
<organism evidence="3 4">
    <name type="scientific">Aspergillus ruber (strain CBS 135680)</name>
    <dbReference type="NCBI Taxonomy" id="1388766"/>
    <lineage>
        <taxon>Eukaryota</taxon>
        <taxon>Fungi</taxon>
        <taxon>Dikarya</taxon>
        <taxon>Ascomycota</taxon>
        <taxon>Pezizomycotina</taxon>
        <taxon>Eurotiomycetes</taxon>
        <taxon>Eurotiomycetidae</taxon>
        <taxon>Eurotiales</taxon>
        <taxon>Aspergillaceae</taxon>
        <taxon>Aspergillus</taxon>
        <taxon>Aspergillus subgen. Aspergillus</taxon>
    </lineage>
</organism>
<evidence type="ECO:0000256" key="2">
    <source>
        <dbReference type="ARBA" id="ARBA00023002"/>
    </source>
</evidence>
<keyword evidence="2" id="KW-0560">Oxidoreductase</keyword>
<dbReference type="AlphaFoldDB" id="A0A017SK14"/>
<dbReference type="GO" id="GO:0016491">
    <property type="term" value="F:oxidoreductase activity"/>
    <property type="evidence" value="ECO:0007669"/>
    <property type="project" value="UniProtKB-KW"/>
</dbReference>
<dbReference type="STRING" id="1388766.A0A017SK14"/>
<evidence type="ECO:0000313" key="4">
    <source>
        <dbReference type="Proteomes" id="UP000019804"/>
    </source>
</evidence>
<dbReference type="PANTHER" id="PTHR47706:SF9">
    <property type="entry name" value="NMRA-LIKE DOMAIN-CONTAINING PROTEIN-RELATED"/>
    <property type="match status" value="1"/>
</dbReference>